<keyword evidence="3" id="KW-1185">Reference proteome</keyword>
<dbReference type="InterPro" id="IPR000073">
    <property type="entry name" value="AB_hydrolase_1"/>
</dbReference>
<comment type="caution">
    <text evidence="2">The sequence shown here is derived from an EMBL/GenBank/DDBJ whole genome shotgun (WGS) entry which is preliminary data.</text>
</comment>
<evidence type="ECO:0000313" key="2">
    <source>
        <dbReference type="EMBL" id="GLR49878.1"/>
    </source>
</evidence>
<proteinExistence type="predicted"/>
<dbReference type="SUPFAM" id="SSF53474">
    <property type="entry name" value="alpha/beta-Hydrolases"/>
    <property type="match status" value="1"/>
</dbReference>
<evidence type="ECO:0000259" key="1">
    <source>
        <dbReference type="Pfam" id="PF00561"/>
    </source>
</evidence>
<protein>
    <submittedName>
        <fullName evidence="2">Alpha/beta hydrolase</fullName>
    </submittedName>
</protein>
<feature type="domain" description="AB hydrolase-1" evidence="1">
    <location>
        <begin position="32"/>
        <end position="274"/>
    </location>
</feature>
<evidence type="ECO:0000313" key="3">
    <source>
        <dbReference type="Proteomes" id="UP001156702"/>
    </source>
</evidence>
<dbReference type="InterPro" id="IPR029058">
    <property type="entry name" value="AB_hydrolase_fold"/>
</dbReference>
<organism evidence="2 3">
    <name type="scientific">Shinella yambaruensis</name>
    <dbReference type="NCBI Taxonomy" id="415996"/>
    <lineage>
        <taxon>Bacteria</taxon>
        <taxon>Pseudomonadati</taxon>
        <taxon>Pseudomonadota</taxon>
        <taxon>Alphaproteobacteria</taxon>
        <taxon>Hyphomicrobiales</taxon>
        <taxon>Rhizobiaceae</taxon>
        <taxon>Shinella</taxon>
    </lineage>
</organism>
<dbReference type="PANTHER" id="PTHR43194:SF2">
    <property type="entry name" value="PEROXISOMAL MEMBRANE PROTEIN LPX1"/>
    <property type="match status" value="1"/>
</dbReference>
<reference evidence="3" key="1">
    <citation type="journal article" date="2019" name="Int. J. Syst. Evol. Microbiol.">
        <title>The Global Catalogue of Microorganisms (GCM) 10K type strain sequencing project: providing services to taxonomists for standard genome sequencing and annotation.</title>
        <authorList>
            <consortium name="The Broad Institute Genomics Platform"/>
            <consortium name="The Broad Institute Genome Sequencing Center for Infectious Disease"/>
            <person name="Wu L."/>
            <person name="Ma J."/>
        </authorList>
    </citation>
    <scope>NUCLEOTIDE SEQUENCE [LARGE SCALE GENOMIC DNA]</scope>
    <source>
        <strain evidence="3">NBRC 102122</strain>
    </source>
</reference>
<dbReference type="GO" id="GO:0016787">
    <property type="term" value="F:hydrolase activity"/>
    <property type="evidence" value="ECO:0007669"/>
    <property type="project" value="UniProtKB-KW"/>
</dbReference>
<accession>A0ABQ5ZG65</accession>
<name>A0ABQ5ZG65_9HYPH</name>
<dbReference type="PANTHER" id="PTHR43194">
    <property type="entry name" value="HYDROLASE ALPHA/BETA FOLD FAMILY"/>
    <property type="match status" value="1"/>
</dbReference>
<gene>
    <name evidence="2" type="ORF">GCM10007923_10830</name>
</gene>
<sequence length="292" mass="31210">MDGFESRFFPAEDGLMLHARDYAPAAADGRLPLVCLPGLSRNGRDFHPLALRLAQDPAAPRRVIALDYRGRGLSAHDGNAANYTVAVECRDVLTALSAFGLSRALFAGTSRGGLILHVMAAVRPDCIAGAILNDIGPEIEADGLKEIRDYLSRATFPASFAAAAEGLRALHGATFPALSDADWHDMAEAIYAERDGRIVADFDPGLTDQLQAIDFSKPLPTLWPQFELLAQKPLLVVRGEQSGLFSRQTLARMAAHAATVRTVTAPGQGHAPLLHHVDVFPSVEAFLAGLDG</sequence>
<dbReference type="RefSeq" id="WP_244770061.1">
    <property type="nucleotide sequence ID" value="NZ_BSOP01000007.1"/>
</dbReference>
<dbReference type="InterPro" id="IPR050228">
    <property type="entry name" value="Carboxylesterase_BioH"/>
</dbReference>
<keyword evidence="2" id="KW-0378">Hydrolase</keyword>
<dbReference type="Proteomes" id="UP001156702">
    <property type="component" value="Unassembled WGS sequence"/>
</dbReference>
<dbReference type="Pfam" id="PF00561">
    <property type="entry name" value="Abhydrolase_1"/>
    <property type="match status" value="1"/>
</dbReference>
<dbReference type="EMBL" id="BSOP01000007">
    <property type="protein sequence ID" value="GLR49878.1"/>
    <property type="molecule type" value="Genomic_DNA"/>
</dbReference>
<dbReference type="Gene3D" id="3.40.50.1820">
    <property type="entry name" value="alpha/beta hydrolase"/>
    <property type="match status" value="1"/>
</dbReference>